<evidence type="ECO:0000313" key="4">
    <source>
        <dbReference type="Proteomes" id="UP001189429"/>
    </source>
</evidence>
<evidence type="ECO:0000256" key="1">
    <source>
        <dbReference type="SAM" id="MobiDB-lite"/>
    </source>
</evidence>
<organism evidence="3 4">
    <name type="scientific">Prorocentrum cordatum</name>
    <dbReference type="NCBI Taxonomy" id="2364126"/>
    <lineage>
        <taxon>Eukaryota</taxon>
        <taxon>Sar</taxon>
        <taxon>Alveolata</taxon>
        <taxon>Dinophyceae</taxon>
        <taxon>Prorocentrales</taxon>
        <taxon>Prorocentraceae</taxon>
        <taxon>Prorocentrum</taxon>
    </lineage>
</organism>
<accession>A0ABN9X794</accession>
<reference evidence="3" key="1">
    <citation type="submission" date="2023-10" db="EMBL/GenBank/DDBJ databases">
        <authorList>
            <person name="Chen Y."/>
            <person name="Shah S."/>
            <person name="Dougan E. K."/>
            <person name="Thang M."/>
            <person name="Chan C."/>
        </authorList>
    </citation>
    <scope>NUCLEOTIDE SEQUENCE [LARGE SCALE GENOMIC DNA]</scope>
</reference>
<dbReference type="Proteomes" id="UP001189429">
    <property type="component" value="Unassembled WGS sequence"/>
</dbReference>
<feature type="region of interest" description="Disordered" evidence="1">
    <location>
        <begin position="1"/>
        <end position="63"/>
    </location>
</feature>
<gene>
    <name evidence="3" type="ORF">PCOR1329_LOCUS74097</name>
</gene>
<dbReference type="InterPro" id="IPR035892">
    <property type="entry name" value="C2_domain_sf"/>
</dbReference>
<dbReference type="Pfam" id="PF00168">
    <property type="entry name" value="C2"/>
    <property type="match status" value="1"/>
</dbReference>
<evidence type="ECO:0000313" key="3">
    <source>
        <dbReference type="EMBL" id="CAK0895316.1"/>
    </source>
</evidence>
<dbReference type="EMBL" id="CAUYUJ010020021">
    <property type="protein sequence ID" value="CAK0895316.1"/>
    <property type="molecule type" value="Genomic_DNA"/>
</dbReference>
<keyword evidence="4" id="KW-1185">Reference proteome</keyword>
<evidence type="ECO:0000259" key="2">
    <source>
        <dbReference type="PROSITE" id="PS50004"/>
    </source>
</evidence>
<proteinExistence type="predicted"/>
<feature type="compositionally biased region" description="Low complexity" evidence="1">
    <location>
        <begin position="8"/>
        <end position="22"/>
    </location>
</feature>
<comment type="caution">
    <text evidence="3">The sequence shown here is derived from an EMBL/GenBank/DDBJ whole genome shotgun (WGS) entry which is preliminary data.</text>
</comment>
<dbReference type="SUPFAM" id="SSF49562">
    <property type="entry name" value="C2 domain (Calcium/lipid-binding domain, CaLB)"/>
    <property type="match status" value="1"/>
</dbReference>
<protein>
    <recommendedName>
        <fullName evidence="2">C2 domain-containing protein</fullName>
    </recommendedName>
</protein>
<name>A0ABN9X794_9DINO</name>
<dbReference type="Gene3D" id="2.60.40.150">
    <property type="entry name" value="C2 domain"/>
    <property type="match status" value="1"/>
</dbReference>
<sequence length="237" mass="25248">MFACCHDAAPAKVEEAAPAPAEEAPKEEAEEEQATTASDPEGPPEELPAAAPAEEPAPDERAAAQHALVVRVVQARGRGSDDEKRQPFVRVRFLDACGEEKQVKETAPITDGGANPHWNEYLQFEGIGDLALYSVCLEPRDKSDTKGEPIGGIAKIRVWGPRGRVWPPAAQGHHLGSLFPNVDFRLGVNNFGTWGNGARASNKLSLNIMGASGKEDMHTGIGGLFADKSCDLVCVCA</sequence>
<dbReference type="PROSITE" id="PS50004">
    <property type="entry name" value="C2"/>
    <property type="match status" value="1"/>
</dbReference>
<dbReference type="InterPro" id="IPR000008">
    <property type="entry name" value="C2_dom"/>
</dbReference>
<feature type="domain" description="C2" evidence="2">
    <location>
        <begin position="48"/>
        <end position="177"/>
    </location>
</feature>